<dbReference type="SUPFAM" id="SSF55781">
    <property type="entry name" value="GAF domain-like"/>
    <property type="match status" value="1"/>
</dbReference>
<feature type="transmembrane region" description="Helical" evidence="2">
    <location>
        <begin position="46"/>
        <end position="68"/>
    </location>
</feature>
<evidence type="ECO:0000256" key="1">
    <source>
        <dbReference type="SAM" id="MobiDB-lite"/>
    </source>
</evidence>
<dbReference type="AlphaFoldDB" id="A0A5Q6RZ77"/>
<name>A0A5Q6RZ77_9ACTN</name>
<feature type="region of interest" description="Disordered" evidence="1">
    <location>
        <begin position="258"/>
        <end position="282"/>
    </location>
</feature>
<keyword evidence="2" id="KW-0812">Transmembrane</keyword>
<evidence type="ECO:0000313" key="3">
    <source>
        <dbReference type="EMBL" id="KAA1423393.1"/>
    </source>
</evidence>
<dbReference type="InterPro" id="IPR029016">
    <property type="entry name" value="GAF-like_dom_sf"/>
</dbReference>
<dbReference type="EMBL" id="VDFQ02000002">
    <property type="protein sequence ID" value="KAA1423393.1"/>
    <property type="molecule type" value="Genomic_DNA"/>
</dbReference>
<evidence type="ECO:0000313" key="4">
    <source>
        <dbReference type="Proteomes" id="UP000307768"/>
    </source>
</evidence>
<keyword evidence="2" id="KW-1133">Transmembrane helix</keyword>
<gene>
    <name evidence="3" type="ORF">FE697_007215</name>
</gene>
<dbReference type="Proteomes" id="UP000307768">
    <property type="component" value="Unassembled WGS sequence"/>
</dbReference>
<accession>A0A5Q6RZ77</accession>
<evidence type="ECO:0008006" key="5">
    <source>
        <dbReference type="Google" id="ProtNLM"/>
    </source>
</evidence>
<evidence type="ECO:0000256" key="2">
    <source>
        <dbReference type="SAM" id="Phobius"/>
    </source>
</evidence>
<organism evidence="3 4">
    <name type="scientific">Mumia zhuanghuii</name>
    <dbReference type="NCBI Taxonomy" id="2585211"/>
    <lineage>
        <taxon>Bacteria</taxon>
        <taxon>Bacillati</taxon>
        <taxon>Actinomycetota</taxon>
        <taxon>Actinomycetes</taxon>
        <taxon>Propionibacteriales</taxon>
        <taxon>Nocardioidaceae</taxon>
        <taxon>Mumia</taxon>
    </lineage>
</organism>
<proteinExistence type="predicted"/>
<comment type="caution">
    <text evidence="3">The sequence shown here is derived from an EMBL/GenBank/DDBJ whole genome shotgun (WGS) entry which is preliminary data.</text>
</comment>
<protein>
    <recommendedName>
        <fullName evidence="5">GAF domain-containing protein</fullName>
    </recommendedName>
</protein>
<dbReference type="Gene3D" id="3.30.450.40">
    <property type="match status" value="1"/>
</dbReference>
<sequence>MSFRVLGVMVFTWLGVVTDRRMWVAPVAGLAASVAAAILLDDPTLARVIWAVIVLVLCALPGIAASWWRRKEEDQNGNALVDAYQQLHESLTPLATAGAELTQGGADEAAFAMLCQHAASSCAHFVSADKVRAMVFAVDDGGETMTCFARDGRLGNSEGFDRISRRGKAAFKSLEDGHRISVTSISDAKAARRGAWSGTGEGYEAFITSPIAVGATGYGLLTVDAPDKHAFTSTDEVYVDLVAAMLGTAFAARERWAAGPERTGHGQGDVEEASSDGVPEDR</sequence>
<dbReference type="RefSeq" id="WP_149768912.1">
    <property type="nucleotide sequence ID" value="NZ_VDFQ02000002.1"/>
</dbReference>
<keyword evidence="2" id="KW-0472">Membrane</keyword>
<reference evidence="3 4" key="1">
    <citation type="submission" date="2019-09" db="EMBL/GenBank/DDBJ databases">
        <title>Mumia zhuanghuii sp. nov. isolated from the intestinal contents of plateau pika (Ochotona curzoniae) in the Qinghai-Tibet plateau of China.</title>
        <authorList>
            <person name="Tian Z."/>
        </authorList>
    </citation>
    <scope>NUCLEOTIDE SEQUENCE [LARGE SCALE GENOMIC DNA]</scope>
    <source>
        <strain evidence="4">350</strain>
    </source>
</reference>
<dbReference type="OrthoDB" id="4938008at2"/>